<feature type="transmembrane region" description="Helical" evidence="1">
    <location>
        <begin position="12"/>
        <end position="33"/>
    </location>
</feature>
<dbReference type="EMBL" id="JBHUON010000001">
    <property type="protein sequence ID" value="MFD2863332.1"/>
    <property type="molecule type" value="Genomic_DNA"/>
</dbReference>
<evidence type="ECO:0000256" key="1">
    <source>
        <dbReference type="SAM" id="Phobius"/>
    </source>
</evidence>
<keyword evidence="1" id="KW-1133">Transmembrane helix</keyword>
<proteinExistence type="predicted"/>
<organism evidence="2 3">
    <name type="scientific">Mucilaginibacter antarcticus</name>
    <dbReference type="NCBI Taxonomy" id="1855725"/>
    <lineage>
        <taxon>Bacteria</taxon>
        <taxon>Pseudomonadati</taxon>
        <taxon>Bacteroidota</taxon>
        <taxon>Sphingobacteriia</taxon>
        <taxon>Sphingobacteriales</taxon>
        <taxon>Sphingobacteriaceae</taxon>
        <taxon>Mucilaginibacter</taxon>
    </lineage>
</organism>
<evidence type="ECO:0000313" key="2">
    <source>
        <dbReference type="EMBL" id="MFD2863332.1"/>
    </source>
</evidence>
<keyword evidence="3" id="KW-1185">Reference proteome</keyword>
<name>A0ABW5XJS7_9SPHI</name>
<keyword evidence="1" id="KW-0472">Membrane</keyword>
<reference evidence="3" key="1">
    <citation type="journal article" date="2019" name="Int. J. Syst. Evol. Microbiol.">
        <title>The Global Catalogue of Microorganisms (GCM) 10K type strain sequencing project: providing services to taxonomists for standard genome sequencing and annotation.</title>
        <authorList>
            <consortium name="The Broad Institute Genomics Platform"/>
            <consortium name="The Broad Institute Genome Sequencing Center for Infectious Disease"/>
            <person name="Wu L."/>
            <person name="Ma J."/>
        </authorList>
    </citation>
    <scope>NUCLEOTIDE SEQUENCE [LARGE SCALE GENOMIC DNA]</scope>
    <source>
        <strain evidence="3">KCTC 52232</strain>
    </source>
</reference>
<accession>A0ABW5XJS7</accession>
<feature type="transmembrane region" description="Helical" evidence="1">
    <location>
        <begin position="68"/>
        <end position="87"/>
    </location>
</feature>
<dbReference type="Proteomes" id="UP001597601">
    <property type="component" value="Unassembled WGS sequence"/>
</dbReference>
<sequence>MKKLMTSPDRSTKIILVIFLLLMIASTFIGIPLNGGDKGWIYVYDGELGLFTYTILGSSGKLWRDVLLAIQVITHMALFTLPFLLNYKRFTYLLVSIPLLYLLLQALTFYYLLILLIPFMILWAMVLIAWIRRDA</sequence>
<comment type="caution">
    <text evidence="2">The sequence shown here is derived from an EMBL/GenBank/DDBJ whole genome shotgun (WGS) entry which is preliminary data.</text>
</comment>
<feature type="transmembrane region" description="Helical" evidence="1">
    <location>
        <begin position="107"/>
        <end position="131"/>
    </location>
</feature>
<protein>
    <submittedName>
        <fullName evidence="2">Uncharacterized protein</fullName>
    </submittedName>
</protein>
<keyword evidence="1" id="KW-0812">Transmembrane</keyword>
<evidence type="ECO:0000313" key="3">
    <source>
        <dbReference type="Proteomes" id="UP001597601"/>
    </source>
</evidence>
<dbReference type="RefSeq" id="WP_377122751.1">
    <property type="nucleotide sequence ID" value="NZ_JBHUHN010000001.1"/>
</dbReference>
<gene>
    <name evidence="2" type="ORF">ACFSYC_01415</name>
</gene>